<evidence type="ECO:0000256" key="1">
    <source>
        <dbReference type="SAM" id="MobiDB-lite"/>
    </source>
</evidence>
<accession>A0AAN7V5U1</accession>
<keyword evidence="4" id="KW-1185">Reference proteome</keyword>
<dbReference type="Pfam" id="PF02190">
    <property type="entry name" value="LON_substr_bdg"/>
    <property type="match status" value="1"/>
</dbReference>
<organism evidence="3 4">
    <name type="scientific">Pyrocoelia pectoralis</name>
    <dbReference type="NCBI Taxonomy" id="417401"/>
    <lineage>
        <taxon>Eukaryota</taxon>
        <taxon>Metazoa</taxon>
        <taxon>Ecdysozoa</taxon>
        <taxon>Arthropoda</taxon>
        <taxon>Hexapoda</taxon>
        <taxon>Insecta</taxon>
        <taxon>Pterygota</taxon>
        <taxon>Neoptera</taxon>
        <taxon>Endopterygota</taxon>
        <taxon>Coleoptera</taxon>
        <taxon>Polyphaga</taxon>
        <taxon>Elateriformia</taxon>
        <taxon>Elateroidea</taxon>
        <taxon>Lampyridae</taxon>
        <taxon>Lampyrinae</taxon>
        <taxon>Pyrocoelia</taxon>
    </lineage>
</organism>
<feature type="compositionally biased region" description="Acidic residues" evidence="1">
    <location>
        <begin position="27"/>
        <end position="43"/>
    </location>
</feature>
<feature type="domain" description="CULT" evidence="2">
    <location>
        <begin position="281"/>
        <end position="386"/>
    </location>
</feature>
<reference evidence="3 4" key="1">
    <citation type="journal article" date="2024" name="Insects">
        <title>An Improved Chromosome-Level Genome Assembly of the Firefly Pyrocoelia pectoralis.</title>
        <authorList>
            <person name="Fu X."/>
            <person name="Meyer-Rochow V.B."/>
            <person name="Ballantyne L."/>
            <person name="Zhu X."/>
        </authorList>
    </citation>
    <scope>NUCLEOTIDE SEQUENCE [LARGE SCALE GENOMIC DNA]</scope>
    <source>
        <strain evidence="3">XCY_ONT2</strain>
    </source>
</reference>
<dbReference type="InterPro" id="IPR015947">
    <property type="entry name" value="PUA-like_sf"/>
</dbReference>
<dbReference type="InterPro" id="IPR046336">
    <property type="entry name" value="Lon_prtase_N_sf"/>
</dbReference>
<protein>
    <recommendedName>
        <fullName evidence="2">CULT domain-containing protein</fullName>
    </recommendedName>
</protein>
<dbReference type="SUPFAM" id="SSF88697">
    <property type="entry name" value="PUA domain-like"/>
    <property type="match status" value="1"/>
</dbReference>
<sequence>MSDSSDDDSGTLAHTIQYGDDLPIDSTNDDDDDDDDDAQEGETFDTNLPTTHKYLGKLNTVSGYTLFDDGEVIELLAIHTKTLVFPGFTLPLVMNTELEQTTMDSFLKKCNIFVLVCADEMGSRLYKYGITMEVFESVSQNGTLYLKAKGRQRCKILPSKEIQHLGGRLQKVTVQILAEPSIKSPIACTQLLSLCSRRPYVFTNYNELLRNYKYRQYHLAQFPCPSWVYDRNEVCFYVKHMLHRLVHFYLKENIPVDPVTLSYWFIQNFQLCHEERLHLMKLDSALERLKTEITRQSQVFAMSKDGVQSNYCNPGGYVYETVTVVKAKNFNLVGNPSNEFSWFPGYWWTIMQCRLCQGHIGWKFASNHLQPRVFYGLAKSGLEIRILAKNESNDLD</sequence>
<dbReference type="PROSITE" id="PS51788">
    <property type="entry name" value="CULT"/>
    <property type="match status" value="1"/>
</dbReference>
<comment type="caution">
    <text evidence="3">The sequence shown here is derived from an EMBL/GenBank/DDBJ whole genome shotgun (WGS) entry which is preliminary data.</text>
</comment>
<dbReference type="EMBL" id="JAVRBK010000010">
    <property type="protein sequence ID" value="KAK5637964.1"/>
    <property type="molecule type" value="Genomic_DNA"/>
</dbReference>
<dbReference type="Gene3D" id="1.20.58.1480">
    <property type="match status" value="1"/>
</dbReference>
<dbReference type="InterPro" id="IPR003111">
    <property type="entry name" value="Lon_prtase_N"/>
</dbReference>
<dbReference type="Gene3D" id="2.170.150.20">
    <property type="entry name" value="Peptide methionine sulfoxide reductase"/>
    <property type="match status" value="1"/>
</dbReference>
<feature type="region of interest" description="Disordered" evidence="1">
    <location>
        <begin position="1"/>
        <end position="47"/>
    </location>
</feature>
<evidence type="ECO:0000259" key="2">
    <source>
        <dbReference type="PROSITE" id="PS51788"/>
    </source>
</evidence>
<evidence type="ECO:0000313" key="4">
    <source>
        <dbReference type="Proteomes" id="UP001329430"/>
    </source>
</evidence>
<gene>
    <name evidence="3" type="ORF">RI129_012259</name>
</gene>
<name>A0AAN7V5U1_9COLE</name>
<dbReference type="CDD" id="cd15777">
    <property type="entry name" value="CRBN_C_like"/>
    <property type="match status" value="1"/>
</dbReference>
<dbReference type="AlphaFoldDB" id="A0AAN7V5U1"/>
<evidence type="ECO:0000313" key="3">
    <source>
        <dbReference type="EMBL" id="KAK5637964.1"/>
    </source>
</evidence>
<proteinExistence type="predicted"/>
<dbReference type="FunFam" id="2.170.150.20:FF:000007">
    <property type="entry name" value="Protein cereblon"/>
    <property type="match status" value="1"/>
</dbReference>
<dbReference type="InterPro" id="IPR034750">
    <property type="entry name" value="CULT"/>
</dbReference>
<dbReference type="Gene3D" id="2.30.130.40">
    <property type="entry name" value="LON domain-like"/>
    <property type="match status" value="1"/>
</dbReference>
<dbReference type="Proteomes" id="UP001329430">
    <property type="component" value="Chromosome 10"/>
</dbReference>